<dbReference type="FunFam" id="3.90.45.10:FF:000002">
    <property type="entry name" value="Peptide deformylase"/>
    <property type="match status" value="1"/>
</dbReference>
<name>D2MNI0_9FIRM</name>
<sequence>MLINNDTIVKDNNPIIRTKSKEVKLPLSEEDASLLRDMLKYVQDSTDEEKAKKYNLRPAVGISAIQVGIPKRMMAVVVDDIDKNGNPIHYEYMLANAKIVSESAQPAYLSSGEGCLSVVQDHPGYVIRKARVTVEAYDLITDSMVSIRARGYLAIVLQHELDHFDGHLFYDRIDKKNPLKKIDGALVI</sequence>
<dbReference type="GO" id="GO:0046872">
    <property type="term" value="F:metal ion binding"/>
    <property type="evidence" value="ECO:0007669"/>
    <property type="project" value="UniProtKB-KW"/>
</dbReference>
<comment type="function">
    <text evidence="6">Removes the formyl group from the N-terminal Met of newly synthesized proteins. Requires at least a dipeptide for an efficient rate of reaction. N-terminal L-methionine is a prerequisite for activity but the enzyme has broad specificity at other positions.</text>
</comment>
<dbReference type="SUPFAM" id="SSF56420">
    <property type="entry name" value="Peptide deformylase"/>
    <property type="match status" value="1"/>
</dbReference>
<evidence type="ECO:0000256" key="6">
    <source>
        <dbReference type="HAMAP-Rule" id="MF_00163"/>
    </source>
</evidence>
<dbReference type="GO" id="GO:0006412">
    <property type="term" value="P:translation"/>
    <property type="evidence" value="ECO:0007669"/>
    <property type="project" value="UniProtKB-UniRule"/>
</dbReference>
<comment type="catalytic activity">
    <reaction evidence="6">
        <text>N-terminal N-formyl-L-methionyl-[peptide] + H2O = N-terminal L-methionyl-[peptide] + formate</text>
        <dbReference type="Rhea" id="RHEA:24420"/>
        <dbReference type="Rhea" id="RHEA-COMP:10639"/>
        <dbReference type="Rhea" id="RHEA-COMP:10640"/>
        <dbReference type="ChEBI" id="CHEBI:15377"/>
        <dbReference type="ChEBI" id="CHEBI:15740"/>
        <dbReference type="ChEBI" id="CHEBI:49298"/>
        <dbReference type="ChEBI" id="CHEBI:64731"/>
        <dbReference type="EC" id="3.5.1.88"/>
    </reaction>
</comment>
<keyword evidence="5 6" id="KW-0408">Iron</keyword>
<proteinExistence type="inferred from homology"/>
<dbReference type="Proteomes" id="UP000005017">
    <property type="component" value="Unassembled WGS sequence"/>
</dbReference>
<accession>D2MNI0</accession>
<evidence type="ECO:0000256" key="4">
    <source>
        <dbReference type="ARBA" id="ARBA00022917"/>
    </source>
</evidence>
<keyword evidence="3 6" id="KW-0378">Hydrolase</keyword>
<evidence type="ECO:0000256" key="1">
    <source>
        <dbReference type="ARBA" id="ARBA00010759"/>
    </source>
</evidence>
<dbReference type="AlphaFoldDB" id="D2MNI0"/>
<dbReference type="PRINTS" id="PR01576">
    <property type="entry name" value="PDEFORMYLASE"/>
</dbReference>
<feature type="binding site" evidence="6">
    <location>
        <position position="115"/>
    </location>
    <ligand>
        <name>Fe cation</name>
        <dbReference type="ChEBI" id="CHEBI:24875"/>
    </ligand>
</feature>
<dbReference type="HAMAP" id="MF_00163">
    <property type="entry name" value="Pep_deformylase"/>
    <property type="match status" value="1"/>
</dbReference>
<evidence type="ECO:0000313" key="7">
    <source>
        <dbReference type="EMBL" id="EFC06002.1"/>
    </source>
</evidence>
<dbReference type="PANTHER" id="PTHR10458:SF8">
    <property type="entry name" value="PEPTIDE DEFORMYLASE 2"/>
    <property type="match status" value="1"/>
</dbReference>
<gene>
    <name evidence="6 7" type="primary">def</name>
    <name evidence="7" type="ORF">HMPREF9013_0205</name>
</gene>
<feature type="binding site" evidence="6">
    <location>
        <position position="163"/>
    </location>
    <ligand>
        <name>Fe cation</name>
        <dbReference type="ChEBI" id="CHEBI:24875"/>
    </ligand>
</feature>
<protein>
    <recommendedName>
        <fullName evidence="6">Peptide deformylase</fullName>
        <shortName evidence="6">PDF</shortName>
        <ecNumber evidence="6">3.5.1.88</ecNumber>
    </recommendedName>
    <alternativeName>
        <fullName evidence="6">Polypeptide deformylase</fullName>
    </alternativeName>
</protein>
<comment type="caution">
    <text evidence="7">The sequence shown here is derived from an EMBL/GenBank/DDBJ whole genome shotgun (WGS) entry which is preliminary data.</text>
</comment>
<feature type="active site" evidence="6">
    <location>
        <position position="160"/>
    </location>
</feature>
<dbReference type="EMBL" id="ADFR01000003">
    <property type="protein sequence ID" value="EFC06002.1"/>
    <property type="molecule type" value="Genomic_DNA"/>
</dbReference>
<dbReference type="Pfam" id="PF01327">
    <property type="entry name" value="Pep_deformylase"/>
    <property type="match status" value="1"/>
</dbReference>
<feature type="binding site" evidence="6">
    <location>
        <position position="159"/>
    </location>
    <ligand>
        <name>Fe cation</name>
        <dbReference type="ChEBI" id="CHEBI:24875"/>
    </ligand>
</feature>
<evidence type="ECO:0000256" key="5">
    <source>
        <dbReference type="ARBA" id="ARBA00023004"/>
    </source>
</evidence>
<dbReference type="CDD" id="cd00487">
    <property type="entry name" value="Pep_deformylase"/>
    <property type="match status" value="1"/>
</dbReference>
<dbReference type="EC" id="3.5.1.88" evidence="6"/>
<keyword evidence="4 6" id="KW-0648">Protein biosynthesis</keyword>
<reference evidence="8" key="1">
    <citation type="submission" date="2009-12" db="EMBL/GenBank/DDBJ databases">
        <title>Sequence of Clostridiales genomosp. BVAB3 str. UPII9-5.</title>
        <authorList>
            <person name="Madupu R."/>
            <person name="Durkin A.S."/>
            <person name="Torralba M."/>
            <person name="Methe B."/>
            <person name="Sutton G.G."/>
            <person name="Strausberg R.L."/>
            <person name="Nelson K.E."/>
        </authorList>
    </citation>
    <scope>NUCLEOTIDE SEQUENCE [LARGE SCALE GENOMIC DNA]</scope>
    <source>
        <strain evidence="8">W1219</strain>
    </source>
</reference>
<evidence type="ECO:0000256" key="2">
    <source>
        <dbReference type="ARBA" id="ARBA00022723"/>
    </source>
</evidence>
<dbReference type="Gene3D" id="3.90.45.10">
    <property type="entry name" value="Peptide deformylase"/>
    <property type="match status" value="1"/>
</dbReference>
<dbReference type="InterPro" id="IPR036821">
    <property type="entry name" value="Peptide_deformylase_sf"/>
</dbReference>
<dbReference type="STRING" id="679192.HMPREF9013_0205"/>
<dbReference type="PIRSF" id="PIRSF004749">
    <property type="entry name" value="Pep_def"/>
    <property type="match status" value="1"/>
</dbReference>
<dbReference type="OrthoDB" id="9784988at2"/>
<dbReference type="eggNOG" id="COG0242">
    <property type="taxonomic scope" value="Bacteria"/>
</dbReference>
<evidence type="ECO:0000256" key="3">
    <source>
        <dbReference type="ARBA" id="ARBA00022801"/>
    </source>
</evidence>
<evidence type="ECO:0000313" key="8">
    <source>
        <dbReference type="Proteomes" id="UP000005017"/>
    </source>
</evidence>
<dbReference type="NCBIfam" id="TIGR00079">
    <property type="entry name" value="pept_deformyl"/>
    <property type="match status" value="1"/>
</dbReference>
<dbReference type="PANTHER" id="PTHR10458">
    <property type="entry name" value="PEPTIDE DEFORMYLASE"/>
    <property type="match status" value="1"/>
</dbReference>
<comment type="similarity">
    <text evidence="1 6">Belongs to the polypeptide deformylase family.</text>
</comment>
<keyword evidence="8" id="KW-1185">Reference proteome</keyword>
<comment type="cofactor">
    <cofactor evidence="6">
        <name>Fe(2+)</name>
        <dbReference type="ChEBI" id="CHEBI:29033"/>
    </cofactor>
    <text evidence="6">Binds 1 Fe(2+) ion.</text>
</comment>
<keyword evidence="2 6" id="KW-0479">Metal-binding</keyword>
<organism evidence="7 8">
    <name type="scientific">Bulleidia extructa W1219</name>
    <dbReference type="NCBI Taxonomy" id="679192"/>
    <lineage>
        <taxon>Bacteria</taxon>
        <taxon>Bacillati</taxon>
        <taxon>Bacillota</taxon>
        <taxon>Erysipelotrichia</taxon>
        <taxon>Erysipelotrichales</taxon>
        <taxon>Erysipelotrichaceae</taxon>
        <taxon>Bulleidia</taxon>
    </lineage>
</organism>
<dbReference type="RefSeq" id="WP_006626951.1">
    <property type="nucleotide sequence ID" value="NZ_ADFR01000003.1"/>
</dbReference>
<dbReference type="InterPro" id="IPR023635">
    <property type="entry name" value="Peptide_deformylase"/>
</dbReference>
<dbReference type="GO" id="GO:0042586">
    <property type="term" value="F:peptide deformylase activity"/>
    <property type="evidence" value="ECO:0007669"/>
    <property type="project" value="UniProtKB-UniRule"/>
</dbReference>